<protein>
    <recommendedName>
        <fullName evidence="7">ABC-2 type transporter transmembrane domain-containing protein</fullName>
    </recommendedName>
</protein>
<feature type="transmembrane region" description="Helical" evidence="6">
    <location>
        <begin position="269"/>
        <end position="289"/>
    </location>
</feature>
<sequence length="390" mass="43776">MQVYKAFFKVISKNLTEIIIYVAVFLFFAIALGNTADNPEDMDFKETKINVAFINNDEDSKIVDGLRSYIGENSNIVDLKNNKTDLQDALFFREVEYIINIPKGFTEKVLSGNKNVNIEKNTIPNSGSEVYMDNLINRYLNTAKMYTSAINNISQEELIKFVNKDLSYDTKVEISSNANGSVVNSNCRNYYNFLSYSLFAILILGVSAVMTTFNNKDLKMRNLSSALTLRSMNYQMILGNITFTVLLWMIMIVASFVMYGSYMFTINGLLFLLNSFVFSIAVLSISLLIGNLINSKNAMSAAANVVSLGSCFISGVFVPQAYLGESVINIARFNPTYWYVKANNEISLLVNYSNENLTPIFMSMLVVCGFALAILAVTLVVIKQRRLSNY</sequence>
<dbReference type="GO" id="GO:0140359">
    <property type="term" value="F:ABC-type transporter activity"/>
    <property type="evidence" value="ECO:0007669"/>
    <property type="project" value="InterPro"/>
</dbReference>
<accession>A0A0B3VXM5</accession>
<dbReference type="STRING" id="1577792.QX51_08450"/>
<evidence type="ECO:0000259" key="7">
    <source>
        <dbReference type="Pfam" id="PF12698"/>
    </source>
</evidence>
<keyword evidence="3 6" id="KW-0812">Transmembrane</keyword>
<dbReference type="InterPro" id="IPR051449">
    <property type="entry name" value="ABC-2_transporter_component"/>
</dbReference>
<evidence type="ECO:0000256" key="5">
    <source>
        <dbReference type="ARBA" id="ARBA00023136"/>
    </source>
</evidence>
<keyword evidence="5 6" id="KW-0472">Membrane</keyword>
<comment type="subcellular location">
    <subcellularLocation>
        <location evidence="1">Cell membrane</location>
        <topology evidence="1">Multi-pass membrane protein</topology>
    </subcellularLocation>
</comment>
<dbReference type="Pfam" id="PF12698">
    <property type="entry name" value="ABC2_membrane_3"/>
    <property type="match status" value="1"/>
</dbReference>
<evidence type="ECO:0000313" key="9">
    <source>
        <dbReference type="Proteomes" id="UP000031189"/>
    </source>
</evidence>
<keyword evidence="2" id="KW-1003">Cell membrane</keyword>
<dbReference type="PANTHER" id="PTHR30294">
    <property type="entry name" value="MEMBRANE COMPONENT OF ABC TRANSPORTER YHHJ-RELATED"/>
    <property type="match status" value="1"/>
</dbReference>
<name>A0A0B3VXM5_9FIRM</name>
<evidence type="ECO:0000256" key="3">
    <source>
        <dbReference type="ARBA" id="ARBA00022692"/>
    </source>
</evidence>
<evidence type="ECO:0000256" key="2">
    <source>
        <dbReference type="ARBA" id="ARBA00022475"/>
    </source>
</evidence>
<comment type="caution">
    <text evidence="8">The sequence shown here is derived from an EMBL/GenBank/DDBJ whole genome shotgun (WGS) entry which is preliminary data.</text>
</comment>
<dbReference type="EMBL" id="JWHR01000076">
    <property type="protein sequence ID" value="KHS57389.1"/>
    <property type="molecule type" value="Genomic_DNA"/>
</dbReference>
<dbReference type="OrthoDB" id="9774039at2"/>
<proteinExistence type="predicted"/>
<feature type="transmembrane region" description="Helical" evidence="6">
    <location>
        <begin position="193"/>
        <end position="213"/>
    </location>
</feature>
<gene>
    <name evidence="8" type="ORF">QX51_08450</name>
</gene>
<dbReference type="PANTHER" id="PTHR30294:SF29">
    <property type="entry name" value="MULTIDRUG ABC TRANSPORTER PERMEASE YBHS-RELATED"/>
    <property type="match status" value="1"/>
</dbReference>
<feature type="transmembrane region" description="Helical" evidence="6">
    <location>
        <begin position="234"/>
        <end position="257"/>
    </location>
</feature>
<dbReference type="Gene3D" id="3.40.1710.10">
    <property type="entry name" value="abc type-2 transporter like domain"/>
    <property type="match status" value="1"/>
</dbReference>
<feature type="domain" description="ABC-2 type transporter transmembrane" evidence="7">
    <location>
        <begin position="18"/>
        <end position="379"/>
    </location>
</feature>
<evidence type="ECO:0000256" key="1">
    <source>
        <dbReference type="ARBA" id="ARBA00004651"/>
    </source>
</evidence>
<keyword evidence="4 6" id="KW-1133">Transmembrane helix</keyword>
<keyword evidence="9" id="KW-1185">Reference proteome</keyword>
<dbReference type="RefSeq" id="WP_039679475.1">
    <property type="nucleotide sequence ID" value="NZ_JWHR01000076.1"/>
</dbReference>
<dbReference type="InterPro" id="IPR013525">
    <property type="entry name" value="ABC2_TM"/>
</dbReference>
<organism evidence="8 9">
    <name type="scientific">Terrisporobacter othiniensis</name>
    <dbReference type="NCBI Taxonomy" id="1577792"/>
    <lineage>
        <taxon>Bacteria</taxon>
        <taxon>Bacillati</taxon>
        <taxon>Bacillota</taxon>
        <taxon>Clostridia</taxon>
        <taxon>Peptostreptococcales</taxon>
        <taxon>Peptostreptococcaceae</taxon>
        <taxon>Terrisporobacter</taxon>
    </lineage>
</organism>
<dbReference type="AlphaFoldDB" id="A0A0B3VXM5"/>
<feature type="transmembrane region" description="Helical" evidence="6">
    <location>
        <begin position="301"/>
        <end position="323"/>
    </location>
</feature>
<evidence type="ECO:0000313" key="8">
    <source>
        <dbReference type="EMBL" id="KHS57389.1"/>
    </source>
</evidence>
<feature type="transmembrane region" description="Helical" evidence="6">
    <location>
        <begin position="18"/>
        <end position="36"/>
    </location>
</feature>
<feature type="transmembrane region" description="Helical" evidence="6">
    <location>
        <begin position="360"/>
        <end position="382"/>
    </location>
</feature>
<evidence type="ECO:0000256" key="4">
    <source>
        <dbReference type="ARBA" id="ARBA00022989"/>
    </source>
</evidence>
<dbReference type="GO" id="GO:0005886">
    <property type="term" value="C:plasma membrane"/>
    <property type="evidence" value="ECO:0007669"/>
    <property type="project" value="UniProtKB-SubCell"/>
</dbReference>
<dbReference type="Proteomes" id="UP000031189">
    <property type="component" value="Unassembled WGS sequence"/>
</dbReference>
<reference evidence="8 9" key="1">
    <citation type="submission" date="2014-12" db="EMBL/GenBank/DDBJ databases">
        <title>Draft genome sequence of Terrisporobacter sp. 08-306576, isolated from the blood culture of a bacteremia patient.</title>
        <authorList>
            <person name="Lund L.C."/>
            <person name="Sydenham T.V."/>
            <person name="Hogh S.V."/>
            <person name="Skov M.N."/>
            <person name="Kemp M."/>
            <person name="Justesen U.S."/>
        </authorList>
    </citation>
    <scope>NUCLEOTIDE SEQUENCE [LARGE SCALE GENOMIC DNA]</scope>
    <source>
        <strain evidence="8 9">08-306576</strain>
    </source>
</reference>
<evidence type="ECO:0000256" key="6">
    <source>
        <dbReference type="SAM" id="Phobius"/>
    </source>
</evidence>